<dbReference type="InterPro" id="IPR000836">
    <property type="entry name" value="PRTase_dom"/>
</dbReference>
<dbReference type="InterPro" id="IPR051910">
    <property type="entry name" value="ComF/GntX_DNA_util-trans"/>
</dbReference>
<dbReference type="RefSeq" id="WP_221197114.1">
    <property type="nucleotide sequence ID" value="NZ_JACHXZ010000001.1"/>
</dbReference>
<accession>A0A839UK84</accession>
<name>A0A839UK84_9GAMM</name>
<dbReference type="PANTHER" id="PTHR47505">
    <property type="entry name" value="DNA UTILIZATION PROTEIN YHGH"/>
    <property type="match status" value="1"/>
</dbReference>
<dbReference type="Proteomes" id="UP000559987">
    <property type="component" value="Unassembled WGS sequence"/>
</dbReference>
<dbReference type="InterPro" id="IPR044005">
    <property type="entry name" value="DZR_2"/>
</dbReference>
<gene>
    <name evidence="3" type="ORF">FHS30_000196</name>
</gene>
<dbReference type="InterPro" id="IPR029057">
    <property type="entry name" value="PRTase-like"/>
</dbReference>
<dbReference type="PANTHER" id="PTHR47505:SF1">
    <property type="entry name" value="DNA UTILIZATION PROTEIN YHGH"/>
    <property type="match status" value="1"/>
</dbReference>
<proteinExistence type="inferred from homology"/>
<evidence type="ECO:0000313" key="3">
    <source>
        <dbReference type="EMBL" id="MBB3167020.1"/>
    </source>
</evidence>
<evidence type="ECO:0000256" key="1">
    <source>
        <dbReference type="ARBA" id="ARBA00008007"/>
    </source>
</evidence>
<feature type="domain" description="Double zinc ribbon" evidence="2">
    <location>
        <begin position="27"/>
        <end position="74"/>
    </location>
</feature>
<comment type="caution">
    <text evidence="3">The sequence shown here is derived from an EMBL/GenBank/DDBJ whole genome shotgun (WGS) entry which is preliminary data.</text>
</comment>
<evidence type="ECO:0000313" key="4">
    <source>
        <dbReference type="Proteomes" id="UP000559987"/>
    </source>
</evidence>
<dbReference type="CDD" id="cd06223">
    <property type="entry name" value="PRTases_typeI"/>
    <property type="match status" value="1"/>
</dbReference>
<dbReference type="SUPFAM" id="SSF53271">
    <property type="entry name" value="PRTase-like"/>
    <property type="match status" value="1"/>
</dbReference>
<dbReference type="EMBL" id="JACHXZ010000001">
    <property type="protein sequence ID" value="MBB3167020.1"/>
    <property type="molecule type" value="Genomic_DNA"/>
</dbReference>
<protein>
    <submittedName>
        <fullName evidence="3">ComF family protein</fullName>
    </submittedName>
</protein>
<organism evidence="3 4">
    <name type="scientific">Simiduia aestuariiviva</name>
    <dbReference type="NCBI Taxonomy" id="1510459"/>
    <lineage>
        <taxon>Bacteria</taxon>
        <taxon>Pseudomonadati</taxon>
        <taxon>Pseudomonadota</taxon>
        <taxon>Gammaproteobacteria</taxon>
        <taxon>Cellvibrionales</taxon>
        <taxon>Cellvibrionaceae</taxon>
        <taxon>Simiduia</taxon>
    </lineage>
</organism>
<keyword evidence="4" id="KW-1185">Reference proteome</keyword>
<dbReference type="AlphaFoldDB" id="A0A839UK84"/>
<evidence type="ECO:0000259" key="2">
    <source>
        <dbReference type="Pfam" id="PF18912"/>
    </source>
</evidence>
<dbReference type="Pfam" id="PF18912">
    <property type="entry name" value="DZR_2"/>
    <property type="match status" value="1"/>
</dbReference>
<dbReference type="Gene3D" id="3.40.50.2020">
    <property type="match status" value="1"/>
</dbReference>
<reference evidence="3 4" key="1">
    <citation type="submission" date="2020-08" db="EMBL/GenBank/DDBJ databases">
        <title>Genomic Encyclopedia of Type Strains, Phase III (KMG-III): the genomes of soil and plant-associated and newly described type strains.</title>
        <authorList>
            <person name="Whitman W."/>
        </authorList>
    </citation>
    <scope>NUCLEOTIDE SEQUENCE [LARGE SCALE GENOMIC DNA]</scope>
    <source>
        <strain evidence="3 4">CECT 8571</strain>
    </source>
</reference>
<comment type="similarity">
    <text evidence="1">Belongs to the ComF/GntX family.</text>
</comment>
<sequence>MLTHWARNGQRRLYQWRRQYWPQSLQLPCRCWLCGDSSQHLLCDACARDLPLNEAPCPRCALPRTQGSECPECLRRPPQFARSLAPYCYAPPLAGLINRWKHQGDQRLLPYLVPQLVAHLQTAYVHDDWPQCLLPVPIARARRLVRGFNQTEQLARRLGRQLQLPWRADLLTRRGGHSQQGLSRRERLRNLRQQFAVRGPLALEHVALIDDVMTTGATCATLAKILQDAGVKRVDIWMIARTP</sequence>